<dbReference type="SUPFAM" id="SSF54001">
    <property type="entry name" value="Cysteine proteinases"/>
    <property type="match status" value="1"/>
</dbReference>
<evidence type="ECO:0000256" key="1">
    <source>
        <dbReference type="ARBA" id="ARBA00007074"/>
    </source>
</evidence>
<dbReference type="OrthoDB" id="27862at10239"/>
<dbReference type="RefSeq" id="YP_004421851.1">
    <property type="nucleotide sequence ID" value="NC_015466.1"/>
</dbReference>
<dbReference type="InterPro" id="IPR011929">
    <property type="entry name" value="Phage_pept_NlpC/P60"/>
</dbReference>
<dbReference type="PROSITE" id="PS51935">
    <property type="entry name" value="NLPC_P60"/>
    <property type="match status" value="1"/>
</dbReference>
<dbReference type="GO" id="GO:0008234">
    <property type="term" value="F:cysteine-type peptidase activity"/>
    <property type="evidence" value="ECO:0007669"/>
    <property type="project" value="UniProtKB-KW"/>
</dbReference>
<reference evidence="6 7" key="2">
    <citation type="journal article" date="2011" name="Virol. J.">
        <title>Complete genome sequence of a marine roseophage provides evidence into the evolution of gene transfer agents in alphaproteobacteria.</title>
        <authorList>
            <person name="Huang S."/>
            <person name="Zhang Y."/>
            <person name="Chen F."/>
            <person name="Jiao N."/>
        </authorList>
    </citation>
    <scope>NUCLEOTIDE SEQUENCE [LARGE SCALE GENOMIC DNA]</scope>
</reference>
<dbReference type="GO" id="GO:0006508">
    <property type="term" value="P:proteolysis"/>
    <property type="evidence" value="ECO:0007669"/>
    <property type="project" value="UniProtKB-KW"/>
</dbReference>
<dbReference type="EMBL" id="HM151342">
    <property type="protein sequence ID" value="ADK73484.1"/>
    <property type="molecule type" value="Genomic_DNA"/>
</dbReference>
<dbReference type="GeneID" id="10511820"/>
<comment type="similarity">
    <text evidence="1">Belongs to the peptidase C40 family.</text>
</comment>
<evidence type="ECO:0000256" key="3">
    <source>
        <dbReference type="ARBA" id="ARBA00022801"/>
    </source>
</evidence>
<dbReference type="InterPro" id="IPR000064">
    <property type="entry name" value="NLP_P60_dom"/>
</dbReference>
<evidence type="ECO:0000259" key="5">
    <source>
        <dbReference type="PROSITE" id="PS51935"/>
    </source>
</evidence>
<dbReference type="InterPro" id="IPR038765">
    <property type="entry name" value="Papain-like_cys_pep_sf"/>
</dbReference>
<keyword evidence="3" id="KW-0378">Hydrolase</keyword>
<evidence type="ECO:0000256" key="4">
    <source>
        <dbReference type="ARBA" id="ARBA00022807"/>
    </source>
</evidence>
<dbReference type="GO" id="GO:0001897">
    <property type="term" value="P:symbiont-mediated cytolysis of host cell"/>
    <property type="evidence" value="ECO:0007669"/>
    <property type="project" value="UniProtKB-ARBA"/>
</dbReference>
<feature type="domain" description="NlpC/P60" evidence="5">
    <location>
        <begin position="7"/>
        <end position="148"/>
    </location>
</feature>
<organism evidence="6 7">
    <name type="scientific">Roseobacter phage RDJL Phi 1</name>
    <dbReference type="NCBI Taxonomy" id="562742"/>
    <lineage>
        <taxon>Viruses</taxon>
        <taxon>Duplodnaviria</taxon>
        <taxon>Heunggongvirae</taxon>
        <taxon>Uroviricota</taxon>
        <taxon>Caudoviricetes</taxon>
        <taxon>Xiamenvirus</taxon>
        <taxon>Xiamenvirus RDJL1</taxon>
    </lineage>
</organism>
<sequence>MVEAASTATADRVISIARSWLGTPYRHQASVKGAGTDCLGVLRGVWRELYDTEPEAPPPYKPDWYDLLKDDLLLRKASQYLLPLNTLAEALPGDVLVFRMRQNMAAKHCGILVDEGRMVHALTGKDVEEVTVNHVYWKRCVGAFRFPEV</sequence>
<proteinExistence type="inferred from homology"/>
<dbReference type="Pfam" id="PF00877">
    <property type="entry name" value="NLPC_P60"/>
    <property type="match status" value="1"/>
</dbReference>
<evidence type="ECO:0000313" key="7">
    <source>
        <dbReference type="Proteomes" id="UP000008742"/>
    </source>
</evidence>
<protein>
    <submittedName>
        <fullName evidence="6">Phage cell wall peptidase</fullName>
    </submittedName>
</protein>
<dbReference type="NCBIfam" id="TIGR02219">
    <property type="entry name" value="phage_NlpC_fam"/>
    <property type="match status" value="1"/>
</dbReference>
<evidence type="ECO:0000313" key="6">
    <source>
        <dbReference type="EMBL" id="ADK73484.1"/>
    </source>
</evidence>
<dbReference type="Gene3D" id="3.90.1720.10">
    <property type="entry name" value="endopeptidase domain like (from Nostoc punctiforme)"/>
    <property type="match status" value="1"/>
</dbReference>
<keyword evidence="2" id="KW-0645">Protease</keyword>
<dbReference type="Proteomes" id="UP000008742">
    <property type="component" value="Segment"/>
</dbReference>
<gene>
    <name evidence="6" type="ORF">RDJLphi1_gp83</name>
</gene>
<keyword evidence="4" id="KW-0788">Thiol protease</keyword>
<accession>F4YXU4</accession>
<keyword evidence="7" id="KW-1185">Reference proteome</keyword>
<name>F4YXU4_9CAUD</name>
<reference evidence="6 7" key="1">
    <citation type="journal article" date="2009" name="Appl. Environ. Microbiol.">
        <title>Roseophage RDJL Phi1, infecting the aerobic anoxygenic phototrophic bacterium Roseobacter denitrificans OCh114.</title>
        <authorList>
            <person name="Zhang Y."/>
            <person name="Jiao N."/>
        </authorList>
    </citation>
    <scope>NUCLEOTIDE SEQUENCE [LARGE SCALE GENOMIC DNA]</scope>
</reference>
<evidence type="ECO:0000256" key="2">
    <source>
        <dbReference type="ARBA" id="ARBA00022670"/>
    </source>
</evidence>
<dbReference type="KEGG" id="vg:10511820"/>